<dbReference type="Pfam" id="PF05893">
    <property type="entry name" value="LuxC"/>
    <property type="match status" value="1"/>
</dbReference>
<gene>
    <name evidence="10" type="ORF">Q8947_10500</name>
</gene>
<comment type="function">
    <text evidence="1">LuxC is the fatty acid reductase enzyme responsible for synthesis of the aldehyde substrate for the luminescent reaction catalyzed by luciferase.</text>
</comment>
<dbReference type="Proteomes" id="UP001232156">
    <property type="component" value="Unassembled WGS sequence"/>
</dbReference>
<comment type="catalytic activity">
    <reaction evidence="8">
        <text>a long-chain fatty aldehyde + NADP(+) + CoA = a long-chain fatty acyl-CoA + NADPH + H(+)</text>
        <dbReference type="Rhea" id="RHEA:15437"/>
        <dbReference type="ChEBI" id="CHEBI:15378"/>
        <dbReference type="ChEBI" id="CHEBI:17176"/>
        <dbReference type="ChEBI" id="CHEBI:57287"/>
        <dbReference type="ChEBI" id="CHEBI:57783"/>
        <dbReference type="ChEBI" id="CHEBI:58349"/>
        <dbReference type="ChEBI" id="CHEBI:83139"/>
        <dbReference type="EC" id="1.2.1.50"/>
    </reaction>
</comment>
<evidence type="ECO:0000313" key="10">
    <source>
        <dbReference type="EMBL" id="MDR4126408.1"/>
    </source>
</evidence>
<dbReference type="RefSeq" id="WP_165278953.1">
    <property type="nucleotide sequence ID" value="NZ_JAUZQE010000024.1"/>
</dbReference>
<accession>A0ABU1D7J4</accession>
<dbReference type="Pfam" id="PF00501">
    <property type="entry name" value="AMP-binding"/>
    <property type="match status" value="1"/>
</dbReference>
<sequence length="849" mass="93012">MAVNPAQHPQQQHFWFGQWLAPNLLDEKLARLDAHIAATLAQPFPLDDLLEAAQHIADDLTNRGATWQRLLALAQQNTGAEEAVRLLDGAAAALQRDTLIARLRGELGETRPADLERRYPGRQFEAWLPMGCVVHVMPSNVFLVAALGLIESLLAGNLNIVKLSARDSDFAAVFAEALCAADPGGRLHEYVAILRFASSETHTLEALFAHADAISAWGGETAIESIRHMAPQGVRVITWGHKLSFGYMAADILADAQARTQALRAFASDICRLDQQACSSPQTLFMECDASRLNAYAAELAESLAQVAPTIPGQAPGMAEQAEITSVSNVVRAETALGLTQVIEDPAGGWRIYVDTRPGLRPSPLFRSIWLKPIQRDELIRTLRPMRTWLQTCGLACGVTSLAPLTHALFAAGVTRITRPGEMTDSYTGAPHDGVYALQQFTRRVSLDAPESARFIGSLAQLESRHAASRSAARAPQAPIMTKLDFQELVAPTPPDLVFRSGGSSGTPVFSTFSWPDYHAQMFAAVHGLLAAGLEPESDRVMNLFLVGHMYGSFISFWTMLERLGVRVVPMAMSNDFVEIADAIVQLRVNTLVGSASHIMALFDHEGDRLRGIVEKVFYGGENLSRARRERLQTHFGVSVVRSAAYGSNDAGPIGYQCTHCSGSVHHVFESVQHMEIVALEEDRPVKPGETGRILLTTSPLLRAQPRIVRYDIGDTGRWLEEPCPCGRTDKRFELQGRSSDVFKAGGPNFNARRFTDILDTQLGYAGPVQIHLLEDGIDTVIELWIGEGFGVTEDEAVSVIRAHYPELDLWCTTGAAFQFRARTKPDHEFVRIPTSGKLKSICDHRNPS</sequence>
<dbReference type="EC" id="1.2.1.50" evidence="4"/>
<keyword evidence="7" id="KW-0455">Luminescence</keyword>
<evidence type="ECO:0000313" key="11">
    <source>
        <dbReference type="Proteomes" id="UP001232156"/>
    </source>
</evidence>
<evidence type="ECO:0000256" key="8">
    <source>
        <dbReference type="ARBA" id="ARBA00049412"/>
    </source>
</evidence>
<evidence type="ECO:0000256" key="7">
    <source>
        <dbReference type="ARBA" id="ARBA00023223"/>
    </source>
</evidence>
<dbReference type="SUPFAM" id="SSF53720">
    <property type="entry name" value="ALDH-like"/>
    <property type="match status" value="1"/>
</dbReference>
<evidence type="ECO:0000256" key="4">
    <source>
        <dbReference type="ARBA" id="ARBA00013020"/>
    </source>
</evidence>
<organism evidence="10 11">
    <name type="scientific">Yanghanlia caeni</name>
    <dbReference type="NCBI Taxonomy" id="3064283"/>
    <lineage>
        <taxon>Bacteria</taxon>
        <taxon>Pseudomonadati</taxon>
        <taxon>Pseudomonadota</taxon>
        <taxon>Betaproteobacteria</taxon>
        <taxon>Burkholderiales</taxon>
        <taxon>Alcaligenaceae</taxon>
        <taxon>Yanghanlia</taxon>
    </lineage>
</organism>
<dbReference type="InterPro" id="IPR042099">
    <property type="entry name" value="ANL_N_sf"/>
</dbReference>
<comment type="similarity">
    <text evidence="3">Belongs to the LuxC family.</text>
</comment>
<proteinExistence type="inferred from homology"/>
<dbReference type="PANTHER" id="PTHR43845:SF1">
    <property type="entry name" value="BLR5969 PROTEIN"/>
    <property type="match status" value="1"/>
</dbReference>
<evidence type="ECO:0000256" key="3">
    <source>
        <dbReference type="ARBA" id="ARBA00010915"/>
    </source>
</evidence>
<keyword evidence="6" id="KW-0560">Oxidoreductase</keyword>
<evidence type="ECO:0000256" key="6">
    <source>
        <dbReference type="ARBA" id="ARBA00023002"/>
    </source>
</evidence>
<dbReference type="PANTHER" id="PTHR43845">
    <property type="entry name" value="BLR5969 PROTEIN"/>
    <property type="match status" value="1"/>
</dbReference>
<evidence type="ECO:0000256" key="2">
    <source>
        <dbReference type="ARBA" id="ARBA00004908"/>
    </source>
</evidence>
<dbReference type="InterPro" id="IPR008670">
    <property type="entry name" value="CoA_reduct_LuxC"/>
</dbReference>
<dbReference type="EMBL" id="JAUZQE010000024">
    <property type="protein sequence ID" value="MDR4126408.1"/>
    <property type="molecule type" value="Genomic_DNA"/>
</dbReference>
<dbReference type="SUPFAM" id="SSF56801">
    <property type="entry name" value="Acetyl-CoA synthetase-like"/>
    <property type="match status" value="1"/>
</dbReference>
<evidence type="ECO:0000256" key="5">
    <source>
        <dbReference type="ARBA" id="ARBA00022857"/>
    </source>
</evidence>
<evidence type="ECO:0000259" key="9">
    <source>
        <dbReference type="Pfam" id="PF00501"/>
    </source>
</evidence>
<comment type="pathway">
    <text evidence="2">Lipid metabolism; fatty acid reduction for biolumincescence.</text>
</comment>
<dbReference type="InterPro" id="IPR016161">
    <property type="entry name" value="Ald_DH/histidinol_DH"/>
</dbReference>
<keyword evidence="5" id="KW-0521">NADP</keyword>
<evidence type="ECO:0000256" key="1">
    <source>
        <dbReference type="ARBA" id="ARBA00003277"/>
    </source>
</evidence>
<dbReference type="InterPro" id="IPR000873">
    <property type="entry name" value="AMP-dep_synth/lig_dom"/>
</dbReference>
<comment type="caution">
    <text evidence="10">The sequence shown here is derived from an EMBL/GenBank/DDBJ whole genome shotgun (WGS) entry which is preliminary data.</text>
</comment>
<feature type="domain" description="AMP-dependent synthetase/ligase" evidence="9">
    <location>
        <begin position="519"/>
        <end position="697"/>
    </location>
</feature>
<dbReference type="Gene3D" id="3.40.605.10">
    <property type="entry name" value="Aldehyde Dehydrogenase, Chain A, domain 1"/>
    <property type="match status" value="1"/>
</dbReference>
<name>A0ABU1D7J4_9BURK</name>
<reference evidence="10 11" key="1">
    <citation type="submission" date="2023-08" db="EMBL/GenBank/DDBJ databases">
        <title>Alcaligenaceae gen. nov., a novel taxon isolated from the sludge of Yixing Pesticide Factory.</title>
        <authorList>
            <person name="Ruan L."/>
        </authorList>
    </citation>
    <scope>NUCLEOTIDE SEQUENCE [LARGE SCALE GENOMIC DNA]</scope>
    <source>
        <strain evidence="10 11">LG-2</strain>
    </source>
</reference>
<keyword evidence="11" id="KW-1185">Reference proteome</keyword>
<dbReference type="InterPro" id="IPR016162">
    <property type="entry name" value="Ald_DH_N"/>
</dbReference>
<dbReference type="Gene3D" id="3.40.50.12780">
    <property type="entry name" value="N-terminal domain of ligase-like"/>
    <property type="match status" value="1"/>
</dbReference>
<protein>
    <recommendedName>
        <fullName evidence="4">long-chain-fatty-acyl-CoA reductase</fullName>
        <ecNumber evidence="4">1.2.1.50</ecNumber>
    </recommendedName>
</protein>